<dbReference type="InterPro" id="IPR002048">
    <property type="entry name" value="EF_hand_dom"/>
</dbReference>
<feature type="domain" description="EF-hand" evidence="4">
    <location>
        <begin position="19"/>
        <end position="54"/>
    </location>
</feature>
<protein>
    <recommendedName>
        <fullName evidence="4">EF-hand domain-containing protein</fullName>
    </recommendedName>
</protein>
<dbReference type="Gene3D" id="1.10.238.10">
    <property type="entry name" value="EF-hand"/>
    <property type="match status" value="1"/>
</dbReference>
<dbReference type="PANTHER" id="PTHR45942">
    <property type="entry name" value="PROTEIN PHOSPATASE 3 REGULATORY SUBUNIT B ALPHA ISOFORM TYPE 1"/>
    <property type="match status" value="1"/>
</dbReference>
<evidence type="ECO:0000256" key="1">
    <source>
        <dbReference type="ARBA" id="ARBA00022723"/>
    </source>
</evidence>
<evidence type="ECO:0000313" key="6">
    <source>
        <dbReference type="Proteomes" id="UP001107558"/>
    </source>
</evidence>
<dbReference type="Proteomes" id="UP001107558">
    <property type="component" value="Chromosome 2"/>
</dbReference>
<dbReference type="PROSITE" id="PS50222">
    <property type="entry name" value="EF_HAND_2"/>
    <property type="match status" value="3"/>
</dbReference>
<evidence type="ECO:0000256" key="2">
    <source>
        <dbReference type="ARBA" id="ARBA00022737"/>
    </source>
</evidence>
<feature type="domain" description="EF-hand" evidence="4">
    <location>
        <begin position="88"/>
        <end position="123"/>
    </location>
</feature>
<keyword evidence="2" id="KW-0677">Repeat</keyword>
<feature type="domain" description="EF-hand" evidence="4">
    <location>
        <begin position="56"/>
        <end position="86"/>
    </location>
</feature>
<accession>A0A9J6CA24</accession>
<dbReference type="PROSITE" id="PS00018">
    <property type="entry name" value="EF_HAND_1"/>
    <property type="match status" value="3"/>
</dbReference>
<dbReference type="CDD" id="cd00051">
    <property type="entry name" value="EFh"/>
    <property type="match status" value="1"/>
</dbReference>
<sequence length="173" mass="19624">MGNEISSSLIAKNSKFTPEELERLSKKFKKLDLDKSGSISSEEFMSVPEMKSNPLAQRIITLFDSNGDGEVDFREFIATLSLFSVKSNKEEKLKFAFRIYDVDNDGLISYKDLVNALKMMVGKNLTDYQINQICARTMTFSDVDDDAGGKISFEAFSKVIEDMNIHNKMILEF</sequence>
<dbReference type="AlphaFoldDB" id="A0A9J6CA24"/>
<keyword evidence="1" id="KW-0479">Metal-binding</keyword>
<dbReference type="SMART" id="SM00054">
    <property type="entry name" value="EFh"/>
    <property type="match status" value="4"/>
</dbReference>
<reference evidence="5" key="1">
    <citation type="submission" date="2021-03" db="EMBL/GenBank/DDBJ databases">
        <title>Chromosome level genome of the anhydrobiotic midge Polypedilum vanderplanki.</title>
        <authorList>
            <person name="Yoshida Y."/>
            <person name="Kikawada T."/>
            <person name="Gusev O."/>
        </authorList>
    </citation>
    <scope>NUCLEOTIDE SEQUENCE</scope>
    <source>
        <strain evidence="5">NIAS01</strain>
        <tissue evidence="5">Whole body or cell culture</tissue>
    </source>
</reference>
<dbReference type="EMBL" id="JADBJN010000002">
    <property type="protein sequence ID" value="KAG5678470.1"/>
    <property type="molecule type" value="Genomic_DNA"/>
</dbReference>
<name>A0A9J6CA24_POLVA</name>
<dbReference type="Pfam" id="PF13499">
    <property type="entry name" value="EF-hand_7"/>
    <property type="match status" value="2"/>
</dbReference>
<evidence type="ECO:0000256" key="3">
    <source>
        <dbReference type="ARBA" id="ARBA00022837"/>
    </source>
</evidence>
<organism evidence="5 6">
    <name type="scientific">Polypedilum vanderplanki</name>
    <name type="common">Sleeping chironomid midge</name>
    <dbReference type="NCBI Taxonomy" id="319348"/>
    <lineage>
        <taxon>Eukaryota</taxon>
        <taxon>Metazoa</taxon>
        <taxon>Ecdysozoa</taxon>
        <taxon>Arthropoda</taxon>
        <taxon>Hexapoda</taxon>
        <taxon>Insecta</taxon>
        <taxon>Pterygota</taxon>
        <taxon>Neoptera</taxon>
        <taxon>Endopterygota</taxon>
        <taxon>Diptera</taxon>
        <taxon>Nematocera</taxon>
        <taxon>Chironomoidea</taxon>
        <taxon>Chironomidae</taxon>
        <taxon>Chironominae</taxon>
        <taxon>Polypedilum</taxon>
        <taxon>Polypedilum</taxon>
    </lineage>
</organism>
<evidence type="ECO:0000313" key="5">
    <source>
        <dbReference type="EMBL" id="KAG5678470.1"/>
    </source>
</evidence>
<dbReference type="GO" id="GO:0005509">
    <property type="term" value="F:calcium ion binding"/>
    <property type="evidence" value="ECO:0007669"/>
    <property type="project" value="InterPro"/>
</dbReference>
<proteinExistence type="predicted"/>
<dbReference type="InterPro" id="IPR018247">
    <property type="entry name" value="EF_Hand_1_Ca_BS"/>
</dbReference>
<dbReference type="FunFam" id="1.10.238.10:FF:000001">
    <property type="entry name" value="Calmodulin 1"/>
    <property type="match status" value="1"/>
</dbReference>
<keyword evidence="6" id="KW-1185">Reference proteome</keyword>
<keyword evidence="3" id="KW-0106">Calcium</keyword>
<dbReference type="SUPFAM" id="SSF47473">
    <property type="entry name" value="EF-hand"/>
    <property type="match status" value="1"/>
</dbReference>
<evidence type="ECO:0000259" key="4">
    <source>
        <dbReference type="PROSITE" id="PS50222"/>
    </source>
</evidence>
<comment type="caution">
    <text evidence="5">The sequence shown here is derived from an EMBL/GenBank/DDBJ whole genome shotgun (WGS) entry which is preliminary data.</text>
</comment>
<dbReference type="OrthoDB" id="191686at2759"/>
<gene>
    <name evidence="5" type="ORF">PVAND_008140</name>
</gene>
<dbReference type="InterPro" id="IPR011992">
    <property type="entry name" value="EF-hand-dom_pair"/>
</dbReference>